<dbReference type="GO" id="GO:0050897">
    <property type="term" value="F:cobalt ion binding"/>
    <property type="evidence" value="ECO:0007669"/>
    <property type="project" value="InterPro"/>
</dbReference>
<dbReference type="InterPro" id="IPR050138">
    <property type="entry name" value="DHOase/Allantoinase_Hydrolase"/>
</dbReference>
<evidence type="ECO:0000256" key="3">
    <source>
        <dbReference type="ARBA" id="ARBA00010368"/>
    </source>
</evidence>
<dbReference type="EMBL" id="JAJJHW010000095">
    <property type="protein sequence ID" value="KAH8387768.1"/>
    <property type="molecule type" value="Genomic_DNA"/>
</dbReference>
<gene>
    <name evidence="10" type="ORF">KR093_009443</name>
</gene>
<comment type="pathway">
    <text evidence="2">Nitrogen metabolism; (S)-allantoin degradation; allantoate from (S)-allantoin: step 1/1.</text>
</comment>
<evidence type="ECO:0000256" key="5">
    <source>
        <dbReference type="ARBA" id="ARBA00012863"/>
    </source>
</evidence>
<keyword evidence="8" id="KW-0862">Zinc</keyword>
<evidence type="ECO:0000313" key="10">
    <source>
        <dbReference type="EMBL" id="KAH8387768.1"/>
    </source>
</evidence>
<evidence type="ECO:0000256" key="4">
    <source>
        <dbReference type="ARBA" id="ARBA00011881"/>
    </source>
</evidence>
<comment type="similarity">
    <text evidence="3">Belongs to the metallo-dependent hydrolases superfamily. Allantoinase family.</text>
</comment>
<comment type="subunit">
    <text evidence="4">Homotetramer.</text>
</comment>
<dbReference type="AlphaFoldDB" id="A0AAD4KB57"/>
<evidence type="ECO:0000256" key="1">
    <source>
        <dbReference type="ARBA" id="ARBA00001947"/>
    </source>
</evidence>
<dbReference type="InterPro" id="IPR017593">
    <property type="entry name" value="Allantoinase"/>
</dbReference>
<name>A0AAD4KB57_9MUSC</name>
<proteinExistence type="inferred from homology"/>
<keyword evidence="7" id="KW-0378">Hydrolase</keyword>
<evidence type="ECO:0000256" key="8">
    <source>
        <dbReference type="ARBA" id="ARBA00022833"/>
    </source>
</evidence>
<dbReference type="InterPro" id="IPR011059">
    <property type="entry name" value="Metal-dep_hydrolase_composite"/>
</dbReference>
<feature type="domain" description="Amidohydrolase-related" evidence="9">
    <location>
        <begin position="62"/>
        <end position="455"/>
    </location>
</feature>
<dbReference type="Gene3D" id="3.20.20.140">
    <property type="entry name" value="Metal-dependent hydrolases"/>
    <property type="match status" value="1"/>
</dbReference>
<dbReference type="GO" id="GO:0006145">
    <property type="term" value="P:purine nucleobase catabolic process"/>
    <property type="evidence" value="ECO:0007669"/>
    <property type="project" value="TreeGrafter"/>
</dbReference>
<dbReference type="NCBIfam" id="TIGR03178">
    <property type="entry name" value="allantoinase"/>
    <property type="match status" value="1"/>
</dbReference>
<evidence type="ECO:0000313" key="11">
    <source>
        <dbReference type="Proteomes" id="UP001200034"/>
    </source>
</evidence>
<protein>
    <recommendedName>
        <fullName evidence="5">allantoinase</fullName>
        <ecNumber evidence="5">3.5.2.5</ecNumber>
    </recommendedName>
</protein>
<dbReference type="PANTHER" id="PTHR43668:SF2">
    <property type="entry name" value="ALLANTOINASE"/>
    <property type="match status" value="1"/>
</dbReference>
<sequence length="487" mass="53138">MDLLFLSQRIYLGDGSDETLHGGIVVDTEGIIRRVLRTPQEVNTYLYNTESEAVYDFGDLLLMPGLIDANVHINEPGRKDWEGFATATKSAAAGGFTTIIDRPTNATPATVDVQALKAKTATARGKIYVDVGFWGGLVPNNADQLLPLLAAGVMGLQCTLCGSAPPVGDEFAAVDEAQLNAAIQLLDAAGESDAIIAFHAELPLGPGQGQGQGQALQADGDDCKSYRSFLATRPPEMEVAAVKMICQLAERHRGRRFHVLNVSSAATLPLLEASRERGARLSAETCPHYLTLCAEQVADCRTEFKTWPPIRERSNQQPLWQALLQPQHTLQQIASDHSAATPGARCLTYGRQRGDFGRAWPGISGLQLSLPAVWTQQRLTLRDVHRLMCQRPAELCGLGQFKGRIAEGYDADFCVWRPEEEFTVSPEELQGANRAGTAYAGQRLRGVVHATVVRGLHVYQQFEAFGQPLGKVLLRKSSRKVVKFVRL</sequence>
<dbReference type="SUPFAM" id="SSF51338">
    <property type="entry name" value="Composite domain of metallo-dependent hydrolases"/>
    <property type="match status" value="1"/>
</dbReference>
<evidence type="ECO:0000256" key="7">
    <source>
        <dbReference type="ARBA" id="ARBA00022801"/>
    </source>
</evidence>
<dbReference type="GO" id="GO:0008270">
    <property type="term" value="F:zinc ion binding"/>
    <property type="evidence" value="ECO:0007669"/>
    <property type="project" value="InterPro"/>
</dbReference>
<dbReference type="Pfam" id="PF01979">
    <property type="entry name" value="Amidohydro_1"/>
    <property type="match status" value="1"/>
</dbReference>
<keyword evidence="11" id="KW-1185">Reference proteome</keyword>
<dbReference type="GO" id="GO:0005737">
    <property type="term" value="C:cytoplasm"/>
    <property type="evidence" value="ECO:0007669"/>
    <property type="project" value="TreeGrafter"/>
</dbReference>
<evidence type="ECO:0000256" key="2">
    <source>
        <dbReference type="ARBA" id="ARBA00004968"/>
    </source>
</evidence>
<comment type="caution">
    <text evidence="10">The sequence shown here is derived from an EMBL/GenBank/DDBJ whole genome shotgun (WGS) entry which is preliminary data.</text>
</comment>
<dbReference type="SUPFAM" id="SSF51556">
    <property type="entry name" value="Metallo-dependent hydrolases"/>
    <property type="match status" value="1"/>
</dbReference>
<organism evidence="10 11">
    <name type="scientific">Drosophila rubida</name>
    <dbReference type="NCBI Taxonomy" id="30044"/>
    <lineage>
        <taxon>Eukaryota</taxon>
        <taxon>Metazoa</taxon>
        <taxon>Ecdysozoa</taxon>
        <taxon>Arthropoda</taxon>
        <taxon>Hexapoda</taxon>
        <taxon>Insecta</taxon>
        <taxon>Pterygota</taxon>
        <taxon>Neoptera</taxon>
        <taxon>Endopterygota</taxon>
        <taxon>Diptera</taxon>
        <taxon>Brachycera</taxon>
        <taxon>Muscomorpha</taxon>
        <taxon>Ephydroidea</taxon>
        <taxon>Drosophilidae</taxon>
        <taxon>Drosophila</taxon>
    </lineage>
</organism>
<evidence type="ECO:0000256" key="6">
    <source>
        <dbReference type="ARBA" id="ARBA00022723"/>
    </source>
</evidence>
<keyword evidence="6" id="KW-0479">Metal-binding</keyword>
<dbReference type="GO" id="GO:0000256">
    <property type="term" value="P:allantoin catabolic process"/>
    <property type="evidence" value="ECO:0007669"/>
    <property type="project" value="InterPro"/>
</dbReference>
<dbReference type="EC" id="3.5.2.5" evidence="5"/>
<dbReference type="InterPro" id="IPR006680">
    <property type="entry name" value="Amidohydro-rel"/>
</dbReference>
<dbReference type="Proteomes" id="UP001200034">
    <property type="component" value="Unassembled WGS sequence"/>
</dbReference>
<dbReference type="GO" id="GO:0004038">
    <property type="term" value="F:allantoinase activity"/>
    <property type="evidence" value="ECO:0007669"/>
    <property type="project" value="UniProtKB-EC"/>
</dbReference>
<dbReference type="PANTHER" id="PTHR43668">
    <property type="entry name" value="ALLANTOINASE"/>
    <property type="match status" value="1"/>
</dbReference>
<dbReference type="InterPro" id="IPR032466">
    <property type="entry name" value="Metal_Hydrolase"/>
</dbReference>
<comment type="cofactor">
    <cofactor evidence="1">
        <name>Zn(2+)</name>
        <dbReference type="ChEBI" id="CHEBI:29105"/>
    </cofactor>
</comment>
<reference evidence="10" key="1">
    <citation type="journal article" date="2021" name="Mol. Ecol. Resour.">
        <title>Phylogenomic analyses of the genus Drosophila reveals genomic signals of climate adaptation.</title>
        <authorList>
            <person name="Li F."/>
            <person name="Rane R.V."/>
            <person name="Luria V."/>
            <person name="Xiong Z."/>
            <person name="Chen J."/>
            <person name="Li Z."/>
            <person name="Catullo R.A."/>
            <person name="Griffin P.C."/>
            <person name="Schiffer M."/>
            <person name="Pearce S."/>
            <person name="Lee S.F."/>
            <person name="McElroy K."/>
            <person name="Stocker A."/>
            <person name="Shirriffs J."/>
            <person name="Cockerell F."/>
            <person name="Coppin C."/>
            <person name="Sgro C.M."/>
            <person name="Karger A."/>
            <person name="Cain J.W."/>
            <person name="Weber J.A."/>
            <person name="Santpere G."/>
            <person name="Kirschner M.W."/>
            <person name="Hoffmann A.A."/>
            <person name="Oakeshott J.G."/>
            <person name="Zhang G."/>
        </authorList>
    </citation>
    <scope>NUCLEOTIDE SEQUENCE</scope>
    <source>
        <strain evidence="10">BGI-SZ-2011g</strain>
    </source>
</reference>
<evidence type="ECO:0000259" key="9">
    <source>
        <dbReference type="Pfam" id="PF01979"/>
    </source>
</evidence>
<accession>A0AAD4KB57</accession>